<proteinExistence type="predicted"/>
<reference evidence="2" key="1">
    <citation type="submission" date="2016-10" db="EMBL/GenBank/DDBJ databases">
        <authorList>
            <person name="Varghese N."/>
            <person name="Submissions S."/>
        </authorList>
    </citation>
    <scope>NUCLEOTIDE SEQUENCE [LARGE SCALE GENOMIC DNA]</scope>
    <source>
        <strain evidence="2">CGMCC 1.11014</strain>
    </source>
</reference>
<name>A0A1I7M762_9BURK</name>
<dbReference type="STRING" id="1035707.SAMN05216552_10682"/>
<dbReference type="Proteomes" id="UP000199391">
    <property type="component" value="Unassembled WGS sequence"/>
</dbReference>
<dbReference type="EMBL" id="FPBO01000068">
    <property type="protein sequence ID" value="SFV17620.1"/>
    <property type="molecule type" value="Genomic_DNA"/>
</dbReference>
<organism evidence="1 2">
    <name type="scientific">Pseudoduganella namucuonensis</name>
    <dbReference type="NCBI Taxonomy" id="1035707"/>
    <lineage>
        <taxon>Bacteria</taxon>
        <taxon>Pseudomonadati</taxon>
        <taxon>Pseudomonadota</taxon>
        <taxon>Betaproteobacteria</taxon>
        <taxon>Burkholderiales</taxon>
        <taxon>Oxalobacteraceae</taxon>
        <taxon>Telluria group</taxon>
        <taxon>Pseudoduganella</taxon>
    </lineage>
</organism>
<evidence type="ECO:0000313" key="2">
    <source>
        <dbReference type="Proteomes" id="UP000199391"/>
    </source>
</evidence>
<gene>
    <name evidence="1" type="ORF">SAMN05216552_10682</name>
</gene>
<dbReference type="AlphaFoldDB" id="A0A1I7M762"/>
<keyword evidence="2" id="KW-1185">Reference proteome</keyword>
<sequence length="136" mass="14892">MLTDDKGKVERFNGYLRRSFYVPLSSRLAQSGQQLDAVTANIEVTRWLREVAHQRVHGTTGERPAARLAEERTRLQALPLPWRADIGAARPRAPVAAAPAARPAIVVERLAEPAPVQHPLAVYEQLLAQCVQGAAA</sequence>
<protein>
    <recommendedName>
        <fullName evidence="3">Transposase</fullName>
    </recommendedName>
</protein>
<dbReference type="PANTHER" id="PTHR35004:SF6">
    <property type="entry name" value="TRANSPOSASE"/>
    <property type="match status" value="1"/>
</dbReference>
<evidence type="ECO:0000313" key="1">
    <source>
        <dbReference type="EMBL" id="SFV17620.1"/>
    </source>
</evidence>
<evidence type="ECO:0008006" key="3">
    <source>
        <dbReference type="Google" id="ProtNLM"/>
    </source>
</evidence>
<dbReference type="PANTHER" id="PTHR35004">
    <property type="entry name" value="TRANSPOSASE RV3428C-RELATED"/>
    <property type="match status" value="1"/>
</dbReference>
<accession>A0A1I7M762</accession>